<feature type="domain" description="GIY-YIG" evidence="1">
    <location>
        <begin position="35"/>
        <end position="109"/>
    </location>
</feature>
<sequence>MFGTIIQDAYKENEKDDLAYAINDICNPNDNNGWASAGIYCFWNYQTREILYIGLARDLSERLKQHNGLITIDPKGCKVENINEYFNENEKMGHSIFVQSSNHQPVTSRNIFDLFRKDPELGNVKEYDDEPVKQDYIMTEGILIEAYNKMFNTIPPWNKIAGSKKGQLASTIGNYEIVKFFSSKDPSPLLARYSIREISNNPTYERYELFLHTARQQMLTTGITFLDAIKFSRSFDMLETYEELFSVEYFNRILDI</sequence>
<dbReference type="PROSITE" id="PS50164">
    <property type="entry name" value="GIY_YIG"/>
    <property type="match status" value="1"/>
</dbReference>
<protein>
    <submittedName>
        <fullName evidence="2">GIY-YIG nuclease family protein</fullName>
    </submittedName>
</protein>
<proteinExistence type="predicted"/>
<dbReference type="InterPro" id="IPR000305">
    <property type="entry name" value="GIY-YIG_endonuc"/>
</dbReference>
<dbReference type="Proteomes" id="UP001597040">
    <property type="component" value="Unassembled WGS sequence"/>
</dbReference>
<dbReference type="SUPFAM" id="SSF82771">
    <property type="entry name" value="GIY-YIG endonuclease"/>
    <property type="match status" value="1"/>
</dbReference>
<evidence type="ECO:0000259" key="1">
    <source>
        <dbReference type="PROSITE" id="PS50164"/>
    </source>
</evidence>
<comment type="caution">
    <text evidence="2">The sequence shown here is derived from an EMBL/GenBank/DDBJ whole genome shotgun (WGS) entry which is preliminary data.</text>
</comment>
<gene>
    <name evidence="2" type="ORF">ACFQ3N_18330</name>
</gene>
<organism evidence="2 3">
    <name type="scientific">Virgibacillus byunsanensis</name>
    <dbReference type="NCBI Taxonomy" id="570945"/>
    <lineage>
        <taxon>Bacteria</taxon>
        <taxon>Bacillati</taxon>
        <taxon>Bacillota</taxon>
        <taxon>Bacilli</taxon>
        <taxon>Bacillales</taxon>
        <taxon>Bacillaceae</taxon>
        <taxon>Virgibacillus</taxon>
    </lineage>
</organism>
<reference evidence="3" key="1">
    <citation type="journal article" date="2019" name="Int. J. Syst. Evol. Microbiol.">
        <title>The Global Catalogue of Microorganisms (GCM) 10K type strain sequencing project: providing services to taxonomists for standard genome sequencing and annotation.</title>
        <authorList>
            <consortium name="The Broad Institute Genomics Platform"/>
            <consortium name="The Broad Institute Genome Sequencing Center for Infectious Disease"/>
            <person name="Wu L."/>
            <person name="Ma J."/>
        </authorList>
    </citation>
    <scope>NUCLEOTIDE SEQUENCE [LARGE SCALE GENOMIC DNA]</scope>
    <source>
        <strain evidence="3">CCUG 56754</strain>
    </source>
</reference>
<accession>A0ABW3LPN8</accession>
<keyword evidence="3" id="KW-1185">Reference proteome</keyword>
<name>A0ABW3LPN8_9BACI</name>
<dbReference type="InterPro" id="IPR035901">
    <property type="entry name" value="GIY-YIG_endonuc_sf"/>
</dbReference>
<dbReference type="EMBL" id="JBHTKJ010000067">
    <property type="protein sequence ID" value="MFD1040336.1"/>
    <property type="molecule type" value="Genomic_DNA"/>
</dbReference>
<evidence type="ECO:0000313" key="3">
    <source>
        <dbReference type="Proteomes" id="UP001597040"/>
    </source>
</evidence>
<dbReference type="RefSeq" id="WP_390364322.1">
    <property type="nucleotide sequence ID" value="NZ_JBHTKJ010000067.1"/>
</dbReference>
<evidence type="ECO:0000313" key="2">
    <source>
        <dbReference type="EMBL" id="MFD1040336.1"/>
    </source>
</evidence>